<keyword evidence="1" id="KW-0812">Transmembrane</keyword>
<reference evidence="2" key="1">
    <citation type="submission" date="2022-08" db="EMBL/GenBank/DDBJ databases">
        <title>Alicyclobacillus fastidiosus DSM 17978, complete genome.</title>
        <authorList>
            <person name="Wang Q."/>
            <person name="Cai R."/>
            <person name="Wang Z."/>
        </authorList>
    </citation>
    <scope>NUCLEOTIDE SEQUENCE</scope>
    <source>
        <strain evidence="2">DSM 17978</strain>
    </source>
</reference>
<keyword evidence="1" id="KW-0472">Membrane</keyword>
<proteinExistence type="predicted"/>
<accession>A0ABY6ZFP3</accession>
<keyword evidence="3" id="KW-1185">Reference proteome</keyword>
<feature type="transmembrane region" description="Helical" evidence="1">
    <location>
        <begin position="35"/>
        <end position="57"/>
    </location>
</feature>
<keyword evidence="1" id="KW-1133">Transmembrane helix</keyword>
<organism evidence="2 3">
    <name type="scientific">Alicyclobacillus fastidiosus</name>
    <dbReference type="NCBI Taxonomy" id="392011"/>
    <lineage>
        <taxon>Bacteria</taxon>
        <taxon>Bacillati</taxon>
        <taxon>Bacillota</taxon>
        <taxon>Bacilli</taxon>
        <taxon>Bacillales</taxon>
        <taxon>Alicyclobacillaceae</taxon>
        <taxon>Alicyclobacillus</taxon>
    </lineage>
</organism>
<evidence type="ECO:0008006" key="4">
    <source>
        <dbReference type="Google" id="ProtNLM"/>
    </source>
</evidence>
<evidence type="ECO:0000256" key="1">
    <source>
        <dbReference type="SAM" id="Phobius"/>
    </source>
</evidence>
<protein>
    <recommendedName>
        <fullName evidence="4">Major facilitator superfamily (MFS) profile domain-containing protein</fullName>
    </recommendedName>
</protein>
<sequence>MLGRVNATLNLLGNTLNPVGAVVGGLIATAFSLRIAMVVGVIGITLGGLCLFIGPIVGRKALPEGR</sequence>
<evidence type="ECO:0000313" key="2">
    <source>
        <dbReference type="EMBL" id="WAH41031.1"/>
    </source>
</evidence>
<gene>
    <name evidence="2" type="ORF">NZD89_22510</name>
</gene>
<dbReference type="Proteomes" id="UP001164761">
    <property type="component" value="Chromosome"/>
</dbReference>
<name>A0ABY6ZFP3_9BACL</name>
<dbReference type="EMBL" id="CP104067">
    <property type="protein sequence ID" value="WAH41031.1"/>
    <property type="molecule type" value="Genomic_DNA"/>
</dbReference>
<dbReference type="RefSeq" id="WP_268004932.1">
    <property type="nucleotide sequence ID" value="NZ_BSUT01000001.1"/>
</dbReference>
<evidence type="ECO:0000313" key="3">
    <source>
        <dbReference type="Proteomes" id="UP001164761"/>
    </source>
</evidence>